<feature type="compositionally biased region" description="Low complexity" evidence="5">
    <location>
        <begin position="43"/>
        <end position="53"/>
    </location>
</feature>
<protein>
    <submittedName>
        <fullName evidence="8">Phosphatase PAP2 family protein</fullName>
    </submittedName>
</protein>
<keyword evidence="3 6" id="KW-1133">Transmembrane helix</keyword>
<feature type="transmembrane region" description="Helical" evidence="6">
    <location>
        <begin position="233"/>
        <end position="252"/>
    </location>
</feature>
<dbReference type="EMBL" id="JAEACQ010000304">
    <property type="protein sequence ID" value="MBL7632280.1"/>
    <property type="molecule type" value="Genomic_DNA"/>
</dbReference>
<proteinExistence type="predicted"/>
<dbReference type="PANTHER" id="PTHR31310:SF7">
    <property type="entry name" value="PA-PHOSPHATASE RELATED-FAMILY PROTEIN DDB_G0268928"/>
    <property type="match status" value="1"/>
</dbReference>
<comment type="subcellular location">
    <subcellularLocation>
        <location evidence="1">Membrane</location>
        <topology evidence="1">Multi-pass membrane protein</topology>
    </subcellularLocation>
</comment>
<accession>A0A937UUI1</accession>
<evidence type="ECO:0000256" key="6">
    <source>
        <dbReference type="SAM" id="Phobius"/>
    </source>
</evidence>
<feature type="domain" description="Inositolphosphotransferase Aur1/Ipt1" evidence="7">
    <location>
        <begin position="111"/>
        <end position="298"/>
    </location>
</feature>
<feature type="region of interest" description="Disordered" evidence="5">
    <location>
        <begin position="1"/>
        <end position="73"/>
    </location>
</feature>
<evidence type="ECO:0000313" key="8">
    <source>
        <dbReference type="EMBL" id="MBL7632280.1"/>
    </source>
</evidence>
<organism evidence="8 9">
    <name type="scientific">Frankia nepalensis</name>
    <dbReference type="NCBI Taxonomy" id="1836974"/>
    <lineage>
        <taxon>Bacteria</taxon>
        <taxon>Bacillati</taxon>
        <taxon>Actinomycetota</taxon>
        <taxon>Actinomycetes</taxon>
        <taxon>Frankiales</taxon>
        <taxon>Frankiaceae</taxon>
        <taxon>Frankia</taxon>
    </lineage>
</organism>
<dbReference type="AlphaFoldDB" id="A0A937UUI1"/>
<dbReference type="Proteomes" id="UP000604475">
    <property type="component" value="Unassembled WGS sequence"/>
</dbReference>
<sequence length="352" mass="37974">MAVATSGVADSGGPRPHQRRERGEGPGGDEPPDPERGAPPMPAAASRRGPASSLTSQISFADQAGTSPPAEEEPRPRWWLELVSIASLYGLYTAVRGLKSDNLASADATGRELLRLENLWHLNPEHTLNDLLAQVTALAVPACYFYATLHYILTPAVLVWIYRRRPGHYRVARSTILLATILGLVGFWLLPTTPPRLLDGSGYHDTMAEVSSWGWWGGDASAPRGMGGLTNQYAAMPSLHCGWALWCGYLLARHARGRVVRVLGACYPVLTTLVVMATANHYLLDAVAGFVDVLVAVAIVLLVRRAWRRRSRLTPEDERRTPGGPLDRAPLPDGTRPSARPAPEPASGAAPG</sequence>
<dbReference type="Pfam" id="PF14378">
    <property type="entry name" value="PAP2_3"/>
    <property type="match status" value="1"/>
</dbReference>
<keyword evidence="4 6" id="KW-0472">Membrane</keyword>
<evidence type="ECO:0000259" key="7">
    <source>
        <dbReference type="Pfam" id="PF14378"/>
    </source>
</evidence>
<feature type="transmembrane region" description="Helical" evidence="6">
    <location>
        <begin position="259"/>
        <end position="277"/>
    </location>
</feature>
<feature type="transmembrane region" description="Helical" evidence="6">
    <location>
        <begin position="283"/>
        <end position="303"/>
    </location>
</feature>
<evidence type="ECO:0000256" key="5">
    <source>
        <dbReference type="SAM" id="MobiDB-lite"/>
    </source>
</evidence>
<keyword evidence="2 6" id="KW-0812">Transmembrane</keyword>
<dbReference type="GO" id="GO:0016020">
    <property type="term" value="C:membrane"/>
    <property type="evidence" value="ECO:0007669"/>
    <property type="project" value="UniProtKB-SubCell"/>
</dbReference>
<evidence type="ECO:0000256" key="3">
    <source>
        <dbReference type="ARBA" id="ARBA00022989"/>
    </source>
</evidence>
<comment type="caution">
    <text evidence="8">The sequence shown here is derived from an EMBL/GenBank/DDBJ whole genome shotgun (WGS) entry which is preliminary data.</text>
</comment>
<dbReference type="RefSeq" id="WP_203007155.1">
    <property type="nucleotide sequence ID" value="NZ_JADWYU010000163.1"/>
</dbReference>
<gene>
    <name evidence="8" type="ORF">I7412_35035</name>
</gene>
<feature type="transmembrane region" description="Helical" evidence="6">
    <location>
        <begin position="174"/>
        <end position="191"/>
    </location>
</feature>
<name>A0A937UUI1_9ACTN</name>
<reference evidence="8" key="1">
    <citation type="submission" date="2020-12" db="EMBL/GenBank/DDBJ databases">
        <title>Genomic characterization of non-nitrogen-fixing Frankia strains.</title>
        <authorList>
            <person name="Carlos-Shanley C."/>
            <person name="Guerra T."/>
            <person name="Hahn D."/>
        </authorList>
    </citation>
    <scope>NUCLEOTIDE SEQUENCE</scope>
    <source>
        <strain evidence="8">CN6</strain>
    </source>
</reference>
<dbReference type="InterPro" id="IPR026841">
    <property type="entry name" value="Aur1/Ipt1"/>
</dbReference>
<feature type="compositionally biased region" description="Polar residues" evidence="5">
    <location>
        <begin position="54"/>
        <end position="66"/>
    </location>
</feature>
<evidence type="ECO:0000256" key="1">
    <source>
        <dbReference type="ARBA" id="ARBA00004141"/>
    </source>
</evidence>
<dbReference type="CDD" id="cd03386">
    <property type="entry name" value="PAP2_Aur1_like"/>
    <property type="match status" value="1"/>
</dbReference>
<feature type="transmembrane region" description="Helical" evidence="6">
    <location>
        <begin position="144"/>
        <end position="162"/>
    </location>
</feature>
<evidence type="ECO:0000256" key="4">
    <source>
        <dbReference type="ARBA" id="ARBA00023136"/>
    </source>
</evidence>
<evidence type="ECO:0000313" key="9">
    <source>
        <dbReference type="Proteomes" id="UP000604475"/>
    </source>
</evidence>
<keyword evidence="9" id="KW-1185">Reference proteome</keyword>
<feature type="region of interest" description="Disordered" evidence="5">
    <location>
        <begin position="313"/>
        <end position="352"/>
    </location>
</feature>
<feature type="compositionally biased region" description="Low complexity" evidence="5">
    <location>
        <begin position="336"/>
        <end position="352"/>
    </location>
</feature>
<dbReference type="PANTHER" id="PTHR31310">
    <property type="match status" value="1"/>
</dbReference>
<evidence type="ECO:0000256" key="2">
    <source>
        <dbReference type="ARBA" id="ARBA00022692"/>
    </source>
</evidence>
<dbReference type="InterPro" id="IPR052185">
    <property type="entry name" value="IPC_Synthase-Related"/>
</dbReference>